<organism evidence="13 14">
    <name type="scientific">Postia placenta MAD-698-R-SB12</name>
    <dbReference type="NCBI Taxonomy" id="670580"/>
    <lineage>
        <taxon>Eukaryota</taxon>
        <taxon>Fungi</taxon>
        <taxon>Dikarya</taxon>
        <taxon>Basidiomycota</taxon>
        <taxon>Agaricomycotina</taxon>
        <taxon>Agaricomycetes</taxon>
        <taxon>Polyporales</taxon>
        <taxon>Adustoporiaceae</taxon>
        <taxon>Rhodonia</taxon>
    </lineage>
</organism>
<dbReference type="EC" id="5.3.3.12" evidence="8"/>
<comment type="subcellular location">
    <subcellularLocation>
        <location evidence="1">Secreted</location>
    </subcellularLocation>
</comment>
<evidence type="ECO:0000256" key="10">
    <source>
        <dbReference type="ARBA" id="ARBA00041631"/>
    </source>
</evidence>
<dbReference type="Pfam" id="PF01187">
    <property type="entry name" value="MIF"/>
    <property type="match status" value="1"/>
</dbReference>
<dbReference type="PANTHER" id="PTHR11954:SF6">
    <property type="entry name" value="MACROPHAGE MIGRATION INHIBITORY FACTOR"/>
    <property type="match status" value="1"/>
</dbReference>
<dbReference type="GO" id="GO:0005615">
    <property type="term" value="C:extracellular space"/>
    <property type="evidence" value="ECO:0007669"/>
    <property type="project" value="UniProtKB-KW"/>
</dbReference>
<evidence type="ECO:0000256" key="2">
    <source>
        <dbReference type="ARBA" id="ARBA00005851"/>
    </source>
</evidence>
<evidence type="ECO:0000256" key="3">
    <source>
        <dbReference type="ARBA" id="ARBA00022514"/>
    </source>
</evidence>
<keyword evidence="5" id="KW-0413">Isomerase</keyword>
<dbReference type="EC" id="5.3.2.1" evidence="9"/>
<evidence type="ECO:0000256" key="11">
    <source>
        <dbReference type="ARBA" id="ARBA00041912"/>
    </source>
</evidence>
<proteinExistence type="inferred from homology"/>
<dbReference type="GO" id="GO:0004167">
    <property type="term" value="F:dopachrome isomerase activity"/>
    <property type="evidence" value="ECO:0007669"/>
    <property type="project" value="UniProtKB-EC"/>
</dbReference>
<name>A0A1X6N8I3_9APHY</name>
<accession>A0A1X6N8I3</accession>
<evidence type="ECO:0000256" key="5">
    <source>
        <dbReference type="ARBA" id="ARBA00023235"/>
    </source>
</evidence>
<dbReference type="Proteomes" id="UP000194127">
    <property type="component" value="Unassembled WGS sequence"/>
</dbReference>
<dbReference type="RefSeq" id="XP_024341560.1">
    <property type="nucleotide sequence ID" value="XM_024484602.1"/>
</dbReference>
<dbReference type="OrthoDB" id="255819at2759"/>
<evidence type="ECO:0000256" key="8">
    <source>
        <dbReference type="ARBA" id="ARBA00038932"/>
    </source>
</evidence>
<sequence>MPSLELKTNVPLSDPKIFLLEFSTLAAKTLNRPEVYISVSYNYHENLTFNGSFDPAFLLTITILGDMKPELNEGYSKAFFSFFESKLGIPGDRGYMYVPCWNLYVHYADGTASHS</sequence>
<dbReference type="EMBL" id="KZ110593">
    <property type="protein sequence ID" value="OSX64766.1"/>
    <property type="molecule type" value="Genomic_DNA"/>
</dbReference>
<evidence type="ECO:0000256" key="1">
    <source>
        <dbReference type="ARBA" id="ARBA00004613"/>
    </source>
</evidence>
<keyword evidence="4" id="KW-0964">Secreted</keyword>
<evidence type="ECO:0000256" key="6">
    <source>
        <dbReference type="ARBA" id="ARBA00036735"/>
    </source>
</evidence>
<protein>
    <recommendedName>
        <fullName evidence="12">L-dopachrome isomerase</fullName>
        <ecNumber evidence="9">5.3.2.1</ecNumber>
        <ecNumber evidence="8">5.3.3.12</ecNumber>
    </recommendedName>
    <alternativeName>
        <fullName evidence="10">L-dopachrome tautomerase</fullName>
    </alternativeName>
    <alternativeName>
        <fullName evidence="11">Phenylpyruvate tautomerase</fullName>
    </alternativeName>
</protein>
<dbReference type="InterPro" id="IPR001398">
    <property type="entry name" value="Macrophage_inhib_fac"/>
</dbReference>
<dbReference type="PANTHER" id="PTHR11954">
    <property type="entry name" value="D-DOPACHROME DECARBOXYLASE"/>
    <property type="match status" value="1"/>
</dbReference>
<dbReference type="GeneID" id="36329551"/>
<dbReference type="STRING" id="670580.A0A1X6N8I3"/>
<comment type="similarity">
    <text evidence="2">Belongs to the MIF family.</text>
</comment>
<dbReference type="InterPro" id="IPR014347">
    <property type="entry name" value="Tautomerase/MIF_sf"/>
</dbReference>
<evidence type="ECO:0000256" key="7">
    <source>
        <dbReference type="ARBA" id="ARBA00036823"/>
    </source>
</evidence>
<comment type="catalytic activity">
    <reaction evidence="7">
        <text>L-dopachrome = 5,6-dihydroxyindole-2-carboxylate</text>
        <dbReference type="Rhea" id="RHEA:13041"/>
        <dbReference type="ChEBI" id="CHEBI:16875"/>
        <dbReference type="ChEBI" id="CHEBI:57509"/>
        <dbReference type="EC" id="5.3.3.12"/>
    </reaction>
</comment>
<evidence type="ECO:0000313" key="13">
    <source>
        <dbReference type="EMBL" id="OSX64766.1"/>
    </source>
</evidence>
<dbReference type="AlphaFoldDB" id="A0A1X6N8I3"/>
<evidence type="ECO:0000256" key="9">
    <source>
        <dbReference type="ARBA" id="ARBA00039086"/>
    </source>
</evidence>
<reference evidence="13 14" key="1">
    <citation type="submission" date="2017-04" db="EMBL/GenBank/DDBJ databases">
        <title>Genome Sequence of the Model Brown-Rot Fungus Postia placenta SB12.</title>
        <authorList>
            <consortium name="DOE Joint Genome Institute"/>
            <person name="Gaskell J."/>
            <person name="Kersten P."/>
            <person name="Larrondo L.F."/>
            <person name="Canessa P."/>
            <person name="Martinez D."/>
            <person name="Hibbett D."/>
            <person name="Schmoll M."/>
            <person name="Kubicek C.P."/>
            <person name="Martinez A.T."/>
            <person name="Yadav J."/>
            <person name="Master E."/>
            <person name="Magnuson J.K."/>
            <person name="James T."/>
            <person name="Yaver D."/>
            <person name="Berka R."/>
            <person name="Labutti K."/>
            <person name="Lipzen A."/>
            <person name="Aerts A."/>
            <person name="Barry K."/>
            <person name="Henrissat B."/>
            <person name="Blanchette R."/>
            <person name="Grigoriev I."/>
            <person name="Cullen D."/>
        </authorList>
    </citation>
    <scope>NUCLEOTIDE SEQUENCE [LARGE SCALE GENOMIC DNA]</scope>
    <source>
        <strain evidence="13 14">MAD-698-R-SB12</strain>
    </source>
</reference>
<keyword evidence="3" id="KW-0202">Cytokine</keyword>
<gene>
    <name evidence="13" type="ORF">POSPLADRAFT_1135719</name>
</gene>
<dbReference type="GO" id="GO:0050178">
    <property type="term" value="F:phenylpyruvate tautomerase activity"/>
    <property type="evidence" value="ECO:0007669"/>
    <property type="project" value="UniProtKB-EC"/>
</dbReference>
<dbReference type="Gene3D" id="3.30.429.10">
    <property type="entry name" value="Macrophage Migration Inhibitory Factor"/>
    <property type="match status" value="1"/>
</dbReference>
<evidence type="ECO:0000256" key="12">
    <source>
        <dbReference type="ARBA" id="ARBA00042730"/>
    </source>
</evidence>
<evidence type="ECO:0000313" key="14">
    <source>
        <dbReference type="Proteomes" id="UP000194127"/>
    </source>
</evidence>
<keyword evidence="14" id="KW-1185">Reference proteome</keyword>
<comment type="catalytic activity">
    <reaction evidence="6">
        <text>3-phenylpyruvate = enol-phenylpyruvate</text>
        <dbReference type="Rhea" id="RHEA:17097"/>
        <dbReference type="ChEBI" id="CHEBI:16815"/>
        <dbReference type="ChEBI" id="CHEBI:18005"/>
        <dbReference type="EC" id="5.3.2.1"/>
    </reaction>
</comment>
<evidence type="ECO:0000256" key="4">
    <source>
        <dbReference type="ARBA" id="ARBA00022525"/>
    </source>
</evidence>
<dbReference type="SUPFAM" id="SSF55331">
    <property type="entry name" value="Tautomerase/MIF"/>
    <property type="match status" value="1"/>
</dbReference>